<keyword evidence="1" id="KW-0378">Hydrolase</keyword>
<dbReference type="InterPro" id="IPR041492">
    <property type="entry name" value="HAD_2"/>
</dbReference>
<sequence length="243" mass="25537">MLGCPRRAVYGGVGRVRTARQDGRVSSPAITLFDLDGTLTDSAPGIVTGFRHALASVGEPEPDGDLAQLILGPPMADTLRGLGLDDATADRALDAYFDRYDRVGWAENEVFAGIADLLTTLSGPDTRLAVATSKSERFAIRILEHFGLADHFEAIAGASADGTRRAKADVIEHALRGLGIEPVAGGTTGVVMVGDRVHDVHGAARWGIPTVFVHWGYGAESEAADAAWSAATVAELEAILHAR</sequence>
<evidence type="ECO:0000313" key="1">
    <source>
        <dbReference type="EMBL" id="GAA4479199.1"/>
    </source>
</evidence>
<dbReference type="Gene3D" id="3.40.50.1000">
    <property type="entry name" value="HAD superfamily/HAD-like"/>
    <property type="match status" value="1"/>
</dbReference>
<dbReference type="InterPro" id="IPR023214">
    <property type="entry name" value="HAD_sf"/>
</dbReference>
<dbReference type="InterPro" id="IPR050155">
    <property type="entry name" value="HAD-like_hydrolase_sf"/>
</dbReference>
<dbReference type="InterPro" id="IPR006439">
    <property type="entry name" value="HAD-SF_hydro_IA"/>
</dbReference>
<dbReference type="PANTHER" id="PTHR43434">
    <property type="entry name" value="PHOSPHOGLYCOLATE PHOSPHATASE"/>
    <property type="match status" value="1"/>
</dbReference>
<evidence type="ECO:0000313" key="2">
    <source>
        <dbReference type="Proteomes" id="UP001501183"/>
    </source>
</evidence>
<dbReference type="SFLD" id="SFLDS00003">
    <property type="entry name" value="Haloacid_Dehalogenase"/>
    <property type="match status" value="1"/>
</dbReference>
<comment type="caution">
    <text evidence="1">The sequence shown here is derived from an EMBL/GenBank/DDBJ whole genome shotgun (WGS) entry which is preliminary data.</text>
</comment>
<dbReference type="GO" id="GO:0016787">
    <property type="term" value="F:hydrolase activity"/>
    <property type="evidence" value="ECO:0007669"/>
    <property type="project" value="UniProtKB-KW"/>
</dbReference>
<reference evidence="2" key="1">
    <citation type="journal article" date="2019" name="Int. J. Syst. Evol. Microbiol.">
        <title>The Global Catalogue of Microorganisms (GCM) 10K type strain sequencing project: providing services to taxonomists for standard genome sequencing and annotation.</title>
        <authorList>
            <consortium name="The Broad Institute Genomics Platform"/>
            <consortium name="The Broad Institute Genome Sequencing Center for Infectious Disease"/>
            <person name="Wu L."/>
            <person name="Ma J."/>
        </authorList>
    </citation>
    <scope>NUCLEOTIDE SEQUENCE [LARGE SCALE GENOMIC DNA]</scope>
    <source>
        <strain evidence="2">JCM 32206</strain>
    </source>
</reference>
<dbReference type="PANTHER" id="PTHR43434:SF20">
    <property type="entry name" value="5'-NUCLEOTIDASE"/>
    <property type="match status" value="1"/>
</dbReference>
<accession>A0ABP8P0G2</accession>
<dbReference type="SFLD" id="SFLDG01129">
    <property type="entry name" value="C1.5:_HAD__Beta-PGM__Phosphata"/>
    <property type="match status" value="1"/>
</dbReference>
<dbReference type="Proteomes" id="UP001501183">
    <property type="component" value="Unassembled WGS sequence"/>
</dbReference>
<gene>
    <name evidence="1" type="ORF">GCM10023094_23980</name>
</gene>
<keyword evidence="2" id="KW-1185">Reference proteome</keyword>
<dbReference type="NCBIfam" id="TIGR01549">
    <property type="entry name" value="HAD-SF-IA-v1"/>
    <property type="match status" value="1"/>
</dbReference>
<dbReference type="InterPro" id="IPR036412">
    <property type="entry name" value="HAD-like_sf"/>
</dbReference>
<proteinExistence type="predicted"/>
<dbReference type="Gene3D" id="1.10.150.240">
    <property type="entry name" value="Putative phosphatase, domain 2"/>
    <property type="match status" value="1"/>
</dbReference>
<protein>
    <submittedName>
        <fullName evidence="1">HAD-IA family hydrolase</fullName>
    </submittedName>
</protein>
<dbReference type="Pfam" id="PF13419">
    <property type="entry name" value="HAD_2"/>
    <property type="match status" value="1"/>
</dbReference>
<dbReference type="InterPro" id="IPR023198">
    <property type="entry name" value="PGP-like_dom2"/>
</dbReference>
<dbReference type="EMBL" id="BAABFB010000038">
    <property type="protein sequence ID" value="GAA4479199.1"/>
    <property type="molecule type" value="Genomic_DNA"/>
</dbReference>
<organism evidence="1 2">
    <name type="scientific">Rhodococcus olei</name>
    <dbReference type="NCBI Taxonomy" id="2161675"/>
    <lineage>
        <taxon>Bacteria</taxon>
        <taxon>Bacillati</taxon>
        <taxon>Actinomycetota</taxon>
        <taxon>Actinomycetes</taxon>
        <taxon>Mycobacteriales</taxon>
        <taxon>Nocardiaceae</taxon>
        <taxon>Rhodococcus</taxon>
    </lineage>
</organism>
<name>A0ABP8P0G2_9NOCA</name>
<dbReference type="SUPFAM" id="SSF56784">
    <property type="entry name" value="HAD-like"/>
    <property type="match status" value="1"/>
</dbReference>